<reference evidence="1 2" key="1">
    <citation type="submission" date="2021-02" db="EMBL/GenBank/DDBJ databases">
        <authorList>
            <person name="Vanwijnsberghe S."/>
        </authorList>
    </citation>
    <scope>NUCLEOTIDE SEQUENCE [LARGE SCALE GENOMIC DNA]</scope>
    <source>
        <strain evidence="1 2">R-69658</strain>
    </source>
</reference>
<proteinExistence type="predicted"/>
<dbReference type="RefSeq" id="WP_200622230.1">
    <property type="nucleotide sequence ID" value="NZ_CAJNAU010000128.1"/>
</dbReference>
<gene>
    <name evidence="1" type="ORF">R69658_07274</name>
</gene>
<evidence type="ECO:0000313" key="2">
    <source>
        <dbReference type="Proteomes" id="UP000674425"/>
    </source>
</evidence>
<organism evidence="1 2">
    <name type="scientific">Paraburkholderia aspalathi</name>
    <dbReference type="NCBI Taxonomy" id="1324617"/>
    <lineage>
        <taxon>Bacteria</taxon>
        <taxon>Pseudomonadati</taxon>
        <taxon>Pseudomonadota</taxon>
        <taxon>Betaproteobacteria</taxon>
        <taxon>Burkholderiales</taxon>
        <taxon>Burkholderiaceae</taxon>
        <taxon>Paraburkholderia</taxon>
    </lineage>
</organism>
<name>A0ABN7N6Z7_9BURK</name>
<dbReference type="Proteomes" id="UP000674425">
    <property type="component" value="Unassembled WGS sequence"/>
</dbReference>
<accession>A0ABN7N6Z7</accession>
<evidence type="ECO:0000313" key="1">
    <source>
        <dbReference type="EMBL" id="CAE6853468.1"/>
    </source>
</evidence>
<dbReference type="EMBL" id="CAJNAU010000128">
    <property type="protein sequence ID" value="CAE6853468.1"/>
    <property type="molecule type" value="Genomic_DNA"/>
</dbReference>
<sequence>MLAAKKILYAVVDPAQIKSRHPLLFKKVFDLTFVLTQRLSTIANGDVKYFDTIDEAMCHGRFYDLVIMQSVGNFIIQYRFLDELDEFYKANRNFFILVFPLTPPVDEGDGGREFDNRMIVVNVVEWERLGCPGLDEARELTGSAPQNLRANRIVHDGSSPLPTHGFQETMPIVRTKRGRRFLDAAASGGLTLHIFPESIRNCSLYIWPEFQSNRLYEGLVNCDESLVSNPDQRRWIRLSIPSSTIWIFNSEPYRFNIPLRQCDAYFGPAAGFKYLDILAYNPSVEFLFYDQNEDSLDWIKALKFNWDGNNFEGYVDGQPNKLKSKFKYVNSSITQNQRLLLHSFGGEKGFKRLWNLFRLSNARFLKCDLFNSCDVRTLVSKTNAKHPFFYYSNIFSTNFTLTVFSREEAEEKYRRFKSIVKTKFPDVVMHGADIGGRWH</sequence>
<keyword evidence="2" id="KW-1185">Reference proteome</keyword>
<comment type="caution">
    <text evidence="1">The sequence shown here is derived from an EMBL/GenBank/DDBJ whole genome shotgun (WGS) entry which is preliminary data.</text>
</comment>
<protein>
    <submittedName>
        <fullName evidence="1">Uncharacterized protein</fullName>
    </submittedName>
</protein>